<evidence type="ECO:0000313" key="6">
    <source>
        <dbReference type="EMBL" id="KAL1548575.1"/>
    </source>
</evidence>
<proteinExistence type="inferred from homology"/>
<dbReference type="SUPFAM" id="SSF54001">
    <property type="entry name" value="Cysteine proteinases"/>
    <property type="match status" value="1"/>
</dbReference>
<dbReference type="InterPro" id="IPR038765">
    <property type="entry name" value="Papain-like_cys_pep_sf"/>
</dbReference>
<protein>
    <submittedName>
        <fullName evidence="6">Ulp1 peptidase</fullName>
        <ecNumber evidence="6">3.4.22.68</ecNumber>
    </submittedName>
</protein>
<evidence type="ECO:0000256" key="2">
    <source>
        <dbReference type="ARBA" id="ARBA00022670"/>
    </source>
</evidence>
<sequence length="621" mass="70201">MVLFYVDRVVHCKRPVERQYPTMKGWTDALLRKRQDDEAKAGQFGMGFPAPQFEVPMCIENTPQQEKVMVKKKMKDSGEGTSKSPEVQFVNDTMNDVKSIPGGNYINEDWNDALKSLMKAAKERELLDNKNKFPSFSPEEESHPKNYSPRSEARAQGSDRVSKKKKRIDDVDQEKAKTNKGNIHGKTFDVPSNIDVDKNTAQKGNVTSSVTNKKNVTSSVPSKANVTSDVPSKDNLSSDVPSKDNVASDMPDNTNLDKETVIINKIIQQIDEEDSISCSAVEALIGAGEGCLDLTPGELEKYGGSDKGKDKAGEATNKEPTINSECLTTNVMIMDAIPISEIPMREIRSRESKRLSSALCSPFNQRIVKVGPKLTSEDKDLYYYILDTEKIDKAPTSPTQHFMTTFSCVYNVVNRAKDWNESKAKYNFIAHIESQVQKITRFDITKYDLVFFPICSHEHYYLVCFGMKTGTLDIIDSTLLVEGQPELLKYGNDLELLKKFFMAYLNKKKLYMLAKIVKGADIRNIDVQWKISDNKNDCGVFLMRYMETYFAQKPKDWDIGLTRKAIKTIQILRGKYCRALMGASFNHNSKENKSKALEYFMQNKGKKAELDNVFADLVAKK</sequence>
<comment type="similarity">
    <text evidence="1">Belongs to the peptidase C48 family.</text>
</comment>
<dbReference type="Proteomes" id="UP001567538">
    <property type="component" value="Unassembled WGS sequence"/>
</dbReference>
<dbReference type="GO" id="GO:0006508">
    <property type="term" value="P:proteolysis"/>
    <property type="evidence" value="ECO:0007669"/>
    <property type="project" value="UniProtKB-KW"/>
</dbReference>
<evidence type="ECO:0000259" key="5">
    <source>
        <dbReference type="PROSITE" id="PS50600"/>
    </source>
</evidence>
<dbReference type="Pfam" id="PF02902">
    <property type="entry name" value="Peptidase_C48"/>
    <property type="match status" value="1"/>
</dbReference>
<dbReference type="GO" id="GO:0008233">
    <property type="term" value="F:peptidase activity"/>
    <property type="evidence" value="ECO:0007669"/>
    <property type="project" value="UniProtKB-KW"/>
</dbReference>
<gene>
    <name evidence="6" type="ORF">AAHA92_16790</name>
</gene>
<keyword evidence="2" id="KW-0645">Protease</keyword>
<keyword evidence="3 6" id="KW-0378">Hydrolase</keyword>
<evidence type="ECO:0000256" key="1">
    <source>
        <dbReference type="ARBA" id="ARBA00005234"/>
    </source>
</evidence>
<organism evidence="6 7">
    <name type="scientific">Salvia divinorum</name>
    <name type="common">Maria pastora</name>
    <name type="synonym">Diviner's sage</name>
    <dbReference type="NCBI Taxonomy" id="28513"/>
    <lineage>
        <taxon>Eukaryota</taxon>
        <taxon>Viridiplantae</taxon>
        <taxon>Streptophyta</taxon>
        <taxon>Embryophyta</taxon>
        <taxon>Tracheophyta</taxon>
        <taxon>Spermatophyta</taxon>
        <taxon>Magnoliopsida</taxon>
        <taxon>eudicotyledons</taxon>
        <taxon>Gunneridae</taxon>
        <taxon>Pentapetalae</taxon>
        <taxon>asterids</taxon>
        <taxon>lamiids</taxon>
        <taxon>Lamiales</taxon>
        <taxon>Lamiaceae</taxon>
        <taxon>Nepetoideae</taxon>
        <taxon>Mentheae</taxon>
        <taxon>Salviinae</taxon>
        <taxon>Salvia</taxon>
        <taxon>Salvia subgen. Calosphace</taxon>
    </lineage>
</organism>
<dbReference type="AlphaFoldDB" id="A0ABD1GWN4"/>
<feature type="compositionally biased region" description="Basic and acidic residues" evidence="4">
    <location>
        <begin position="167"/>
        <end position="177"/>
    </location>
</feature>
<feature type="domain" description="Ubiquitin-like protease family profile" evidence="5">
    <location>
        <begin position="345"/>
        <end position="549"/>
    </location>
</feature>
<evidence type="ECO:0000256" key="4">
    <source>
        <dbReference type="SAM" id="MobiDB-lite"/>
    </source>
</evidence>
<feature type="compositionally biased region" description="Polar residues" evidence="4">
    <location>
        <begin position="201"/>
        <end position="240"/>
    </location>
</feature>
<dbReference type="EC" id="3.4.22.68" evidence="6"/>
<dbReference type="PROSITE" id="PS50600">
    <property type="entry name" value="ULP_PROTEASE"/>
    <property type="match status" value="1"/>
</dbReference>
<feature type="region of interest" description="Disordered" evidence="4">
    <location>
        <begin position="129"/>
        <end position="253"/>
    </location>
</feature>
<name>A0ABD1GWN4_SALDI</name>
<dbReference type="InterPro" id="IPR003653">
    <property type="entry name" value="Peptidase_C48_C"/>
</dbReference>
<dbReference type="Gene3D" id="3.40.395.10">
    <property type="entry name" value="Adenoviral Proteinase, Chain A"/>
    <property type="match status" value="1"/>
</dbReference>
<evidence type="ECO:0000256" key="3">
    <source>
        <dbReference type="ARBA" id="ARBA00022801"/>
    </source>
</evidence>
<comment type="caution">
    <text evidence="6">The sequence shown here is derived from an EMBL/GenBank/DDBJ whole genome shotgun (WGS) entry which is preliminary data.</text>
</comment>
<reference evidence="6 7" key="1">
    <citation type="submission" date="2024-06" db="EMBL/GenBank/DDBJ databases">
        <title>A chromosome level genome sequence of Diviner's sage (Salvia divinorum).</title>
        <authorList>
            <person name="Ford S.A."/>
            <person name="Ro D.-K."/>
            <person name="Ness R.W."/>
            <person name="Phillips M.A."/>
        </authorList>
    </citation>
    <scope>NUCLEOTIDE SEQUENCE [LARGE SCALE GENOMIC DNA]</scope>
    <source>
        <strain evidence="6">SAF-2024a</strain>
        <tissue evidence="6">Leaf</tissue>
    </source>
</reference>
<keyword evidence="7" id="KW-1185">Reference proteome</keyword>
<accession>A0ABD1GWN4</accession>
<evidence type="ECO:0000313" key="7">
    <source>
        <dbReference type="Proteomes" id="UP001567538"/>
    </source>
</evidence>
<dbReference type="EMBL" id="JBEAFC010000007">
    <property type="protein sequence ID" value="KAL1548575.1"/>
    <property type="molecule type" value="Genomic_DNA"/>
</dbReference>